<dbReference type="EMBL" id="CP036299">
    <property type="protein sequence ID" value="QDV30620.1"/>
    <property type="molecule type" value="Genomic_DNA"/>
</dbReference>
<dbReference type="OrthoDB" id="240747at2"/>
<evidence type="ECO:0000313" key="2">
    <source>
        <dbReference type="EMBL" id="QDV30620.1"/>
    </source>
</evidence>
<name>A0A518GPS7_9PLAN</name>
<dbReference type="AlphaFoldDB" id="A0A518GPS7"/>
<dbReference type="KEGG" id="peh:Spb1_25540"/>
<feature type="region of interest" description="Disordered" evidence="1">
    <location>
        <begin position="320"/>
        <end position="354"/>
    </location>
</feature>
<keyword evidence="3" id="KW-1185">Reference proteome</keyword>
<accession>A0A518GPS7</accession>
<dbReference type="RefSeq" id="WP_145300261.1">
    <property type="nucleotide sequence ID" value="NZ_CP036299.1"/>
</dbReference>
<sequence length="542" mass="59823">MNLFNDRTAIIVSSFCLWLLANGLSFTPEAGHKVIGAETIGAEVNPADSQSLVSLPTAETPIAWELSRYRVAWEFRQDDSQPENTTQHSHKAEFEQRILSTSTRISSGLWQSTLHRQRNSQPIAAADVEIVVLWRVEGGGYSAIVTLAQPAYNRLVEFSISRQPDLDALVQAVVRSCLKQFAPELRLATGSSGQLMATHRGELLFPEVATRWSPRNLHLAIPWICYLDEQGKTIRQEPVEWTVLELPSAGAPILHSGSRINLAGRGRSQIELKGLLIPPNDQPTKLSILTLGSRQPQPGLDIFVSHEQLAAATRVQLIQSLRPSNQQKTPTTTENTTEAADSKSSASSQPPRPILVTTNLRGEVLITSQSERDKSRLLWLNVYSGDQLLARVPMIAGAERHVQLLLPDDGPRREAEAQLQSLADEITLIVARRTSLLARLRNASRQRNWQLVSNLRRQIGQLPTDQNVETLISAIQSTSSEAAKKISSRSAAERIRRQSSALLKLAQQHLGTEALKVLDEEIAQLRALDDAAPQTTPKVDAP</sequence>
<protein>
    <submittedName>
        <fullName evidence="2">Uncharacterized protein</fullName>
    </submittedName>
</protein>
<organism evidence="2 3">
    <name type="scientific">Planctopirus ephydatiae</name>
    <dbReference type="NCBI Taxonomy" id="2528019"/>
    <lineage>
        <taxon>Bacteria</taxon>
        <taxon>Pseudomonadati</taxon>
        <taxon>Planctomycetota</taxon>
        <taxon>Planctomycetia</taxon>
        <taxon>Planctomycetales</taxon>
        <taxon>Planctomycetaceae</taxon>
        <taxon>Planctopirus</taxon>
    </lineage>
</organism>
<evidence type="ECO:0000313" key="3">
    <source>
        <dbReference type="Proteomes" id="UP000315349"/>
    </source>
</evidence>
<reference evidence="2 3" key="1">
    <citation type="submission" date="2019-02" db="EMBL/GenBank/DDBJ databases">
        <title>Deep-cultivation of Planctomycetes and their phenomic and genomic characterization uncovers novel biology.</title>
        <authorList>
            <person name="Wiegand S."/>
            <person name="Jogler M."/>
            <person name="Boedeker C."/>
            <person name="Pinto D."/>
            <person name="Vollmers J."/>
            <person name="Rivas-Marin E."/>
            <person name="Kohn T."/>
            <person name="Peeters S.H."/>
            <person name="Heuer A."/>
            <person name="Rast P."/>
            <person name="Oberbeckmann S."/>
            <person name="Bunk B."/>
            <person name="Jeske O."/>
            <person name="Meyerdierks A."/>
            <person name="Storesund J.E."/>
            <person name="Kallscheuer N."/>
            <person name="Luecker S."/>
            <person name="Lage O.M."/>
            <person name="Pohl T."/>
            <person name="Merkel B.J."/>
            <person name="Hornburger P."/>
            <person name="Mueller R.-W."/>
            <person name="Bruemmer F."/>
            <person name="Labrenz M."/>
            <person name="Spormann A.M."/>
            <person name="Op den Camp H."/>
            <person name="Overmann J."/>
            <person name="Amann R."/>
            <person name="Jetten M.S.M."/>
            <person name="Mascher T."/>
            <person name="Medema M.H."/>
            <person name="Devos D.P."/>
            <person name="Kaster A.-K."/>
            <person name="Ovreas L."/>
            <person name="Rohde M."/>
            <person name="Galperin M.Y."/>
            <person name="Jogler C."/>
        </authorList>
    </citation>
    <scope>NUCLEOTIDE SEQUENCE [LARGE SCALE GENOMIC DNA]</scope>
    <source>
        <strain evidence="2 3">Spb1</strain>
    </source>
</reference>
<gene>
    <name evidence="2" type="ORF">Spb1_25540</name>
</gene>
<evidence type="ECO:0000256" key="1">
    <source>
        <dbReference type="SAM" id="MobiDB-lite"/>
    </source>
</evidence>
<dbReference type="Proteomes" id="UP000315349">
    <property type="component" value="Chromosome"/>
</dbReference>
<proteinExistence type="predicted"/>
<feature type="compositionally biased region" description="Low complexity" evidence="1">
    <location>
        <begin position="329"/>
        <end position="338"/>
    </location>
</feature>